<dbReference type="InterPro" id="IPR029045">
    <property type="entry name" value="ClpP/crotonase-like_dom_sf"/>
</dbReference>
<evidence type="ECO:0000313" key="3">
    <source>
        <dbReference type="Proteomes" id="UP000290932"/>
    </source>
</evidence>
<name>A0A498H296_9EURY</name>
<keyword evidence="1" id="KW-0812">Transmembrane</keyword>
<feature type="transmembrane region" description="Helical" evidence="1">
    <location>
        <begin position="6"/>
        <end position="25"/>
    </location>
</feature>
<dbReference type="GO" id="GO:0016020">
    <property type="term" value="C:membrane"/>
    <property type="evidence" value="ECO:0007669"/>
    <property type="project" value="InterPro"/>
</dbReference>
<evidence type="ECO:0000256" key="1">
    <source>
        <dbReference type="SAM" id="Phobius"/>
    </source>
</evidence>
<dbReference type="PANTHER" id="PTHR35984:SF1">
    <property type="entry name" value="PERIPLASMIC SERINE PROTEASE"/>
    <property type="match status" value="1"/>
</dbReference>
<dbReference type="AlphaFoldDB" id="A0A498H296"/>
<proteinExistence type="predicted"/>
<dbReference type="EMBL" id="LHQS01000001">
    <property type="protein sequence ID" value="RXE57022.1"/>
    <property type="molecule type" value="Genomic_DNA"/>
</dbReference>
<dbReference type="SUPFAM" id="SSF52096">
    <property type="entry name" value="ClpP/crotonase"/>
    <property type="match status" value="1"/>
</dbReference>
<reference evidence="2 3" key="1">
    <citation type="journal article" date="2015" name="Int. J. Syst. Evol. Microbiol.">
        <title>Methanoculleus taiwanensis sp. nov., a methanogen isolated from deep marine sediment at the deformation front area near Taiwan.</title>
        <authorList>
            <person name="Weng C.Y."/>
            <person name="Chen S.C."/>
            <person name="Lai M.C."/>
            <person name="Wu S.Y."/>
            <person name="Lin S."/>
            <person name="Yang T.F."/>
            <person name="Chen P.C."/>
        </authorList>
    </citation>
    <scope>NUCLEOTIDE SEQUENCE [LARGE SCALE GENOMIC DNA]</scope>
    <source>
        <strain evidence="2 3">CYW4</strain>
    </source>
</reference>
<dbReference type="InterPro" id="IPR002825">
    <property type="entry name" value="Pept_S49_ser-pept_pro"/>
</dbReference>
<gene>
    <name evidence="2" type="ORF">ABH15_02485</name>
</gene>
<organism evidence="2 3">
    <name type="scientific">Methanoculleus taiwanensis</name>
    <dbReference type="NCBI Taxonomy" id="1550565"/>
    <lineage>
        <taxon>Archaea</taxon>
        <taxon>Methanobacteriati</taxon>
        <taxon>Methanobacteriota</taxon>
        <taxon>Stenosarchaea group</taxon>
        <taxon>Methanomicrobia</taxon>
        <taxon>Methanomicrobiales</taxon>
        <taxon>Methanomicrobiaceae</taxon>
        <taxon>Methanoculleus</taxon>
    </lineage>
</organism>
<dbReference type="Pfam" id="PF01972">
    <property type="entry name" value="SDH_protease"/>
    <property type="match status" value="1"/>
</dbReference>
<keyword evidence="1" id="KW-1133">Transmembrane helix</keyword>
<dbReference type="RefSeq" id="WP_128692777.1">
    <property type="nucleotide sequence ID" value="NZ_LHQS01000001.1"/>
</dbReference>
<accession>A0A498H296</accession>
<sequence length="276" mass="30485">MVDVWTVLVVVAVIILVLPIAGRLITRIRRIRMIRTIEEMRTTRVITLIHRQERVALLGIPLVRYITIPDAEDILRAIRLTPATMPIDLVVHTPGGLVLPAEQIAMALKRHPAQVTVFVPHYAMSGGTLLCLAASRVVMDENAVLGPVDPIIGRYPAASILYAARIKDVNEVDDETLILADIAGKASGQMQEFVRTMLAGTVDPESRARIAEALTGGIWTHDYPITCREAVGIGLPVSCTMPEEIFRLMDLYPQAMPGRSAVEYLPVPYRKKGDRR</sequence>
<dbReference type="NCBIfam" id="NF047768">
    <property type="entry name" value="Clp_like_SDH"/>
    <property type="match status" value="1"/>
</dbReference>
<keyword evidence="1" id="KW-0472">Membrane</keyword>
<keyword evidence="3" id="KW-1185">Reference proteome</keyword>
<dbReference type="Proteomes" id="UP000290932">
    <property type="component" value="Unassembled WGS sequence"/>
</dbReference>
<dbReference type="PANTHER" id="PTHR35984">
    <property type="entry name" value="PERIPLASMIC SERINE PROTEASE"/>
    <property type="match status" value="1"/>
</dbReference>
<comment type="caution">
    <text evidence="2">The sequence shown here is derived from an EMBL/GenBank/DDBJ whole genome shotgun (WGS) entry which is preliminary data.</text>
</comment>
<dbReference type="Gene3D" id="3.90.226.10">
    <property type="entry name" value="2-enoyl-CoA Hydratase, Chain A, domain 1"/>
    <property type="match status" value="1"/>
</dbReference>
<evidence type="ECO:0008006" key="4">
    <source>
        <dbReference type="Google" id="ProtNLM"/>
    </source>
</evidence>
<dbReference type="OrthoDB" id="146310at2157"/>
<evidence type="ECO:0000313" key="2">
    <source>
        <dbReference type="EMBL" id="RXE57022.1"/>
    </source>
</evidence>
<protein>
    <recommendedName>
        <fullName evidence="4">Serine protease</fullName>
    </recommendedName>
</protein>